<name>A0A4R9JCM5_9LEPT</name>
<protein>
    <recommendedName>
        <fullName evidence="3">Ig-like domain-containing protein</fullName>
    </recommendedName>
</protein>
<evidence type="ECO:0000313" key="1">
    <source>
        <dbReference type="EMBL" id="TGL37309.1"/>
    </source>
</evidence>
<dbReference type="InterPro" id="IPR058183">
    <property type="entry name" value="LBF_2017-like_N"/>
</dbReference>
<accession>A0A4R9JCM5</accession>
<dbReference type="EMBL" id="RQGA01000014">
    <property type="protein sequence ID" value="TGL37309.1"/>
    <property type="molecule type" value="Genomic_DNA"/>
</dbReference>
<proteinExistence type="predicted"/>
<dbReference type="Proteomes" id="UP000298125">
    <property type="component" value="Unassembled WGS sequence"/>
</dbReference>
<comment type="caution">
    <text evidence="1">The sequence shown here is derived from an EMBL/GenBank/DDBJ whole genome shotgun (WGS) entry which is preliminary data.</text>
</comment>
<gene>
    <name evidence="1" type="ORF">EHQ49_13795</name>
</gene>
<evidence type="ECO:0000313" key="2">
    <source>
        <dbReference type="Proteomes" id="UP000298125"/>
    </source>
</evidence>
<dbReference type="NCBIfam" id="NF047607">
    <property type="entry name" value="LBF_2017_Nterm"/>
    <property type="match status" value="1"/>
</dbReference>
<reference evidence="1" key="1">
    <citation type="journal article" date="2019" name="PLoS Negl. Trop. Dis.">
        <title>Revisiting the worldwide diversity of Leptospira species in the environment.</title>
        <authorList>
            <person name="Vincent A.T."/>
            <person name="Schiettekatte O."/>
            <person name="Bourhy P."/>
            <person name="Veyrier F.J."/>
            <person name="Picardeau M."/>
        </authorList>
    </citation>
    <scope>NUCLEOTIDE SEQUENCE [LARGE SCALE GENOMIC DNA]</scope>
    <source>
        <strain evidence="1">201702692</strain>
    </source>
</reference>
<organism evidence="1 2">
    <name type="scientific">Leptospira perdikensis</name>
    <dbReference type="NCBI Taxonomy" id="2484948"/>
    <lineage>
        <taxon>Bacteria</taxon>
        <taxon>Pseudomonadati</taxon>
        <taxon>Spirochaetota</taxon>
        <taxon>Spirochaetia</taxon>
        <taxon>Leptospirales</taxon>
        <taxon>Leptospiraceae</taxon>
        <taxon>Leptospira</taxon>
    </lineage>
</organism>
<evidence type="ECO:0008006" key="3">
    <source>
        <dbReference type="Google" id="ProtNLM"/>
    </source>
</evidence>
<keyword evidence="2" id="KW-1185">Reference proteome</keyword>
<sequence length="312" mass="36082">MSPLIRFRFCLFLSLFLFTNIPIFSESKTIKFTLEPDRDDIIQYEFELWKESNFDLEIPFRVLSNPGKIQLFIPNGYEFFRIRAVAKRQVRGFWTDLYTVSSFGKPKQKEMTKVVSHKSNTTDVIIPILTPEGNNRFFLTENTIQVRPILTLPVKTSVRYRLNGGPWKVTKEPELSFSKDGDYKLEYQVTNELGISDSMQVWEFSVDNTAPNSELYFAPQTHKNKNDQYISSKTNLQIESKDSGSGVDTIRFRTLCGAGPKTDWFLWDPKSSWTHLINSCSQNLEVEISATDKLGNEEIPKKIQIQKPNYGN</sequence>
<dbReference type="AlphaFoldDB" id="A0A4R9JCM5"/>
<dbReference type="RefSeq" id="WP_135580245.1">
    <property type="nucleotide sequence ID" value="NZ_RQGA01000014.1"/>
</dbReference>
<dbReference type="OrthoDB" id="321650at2"/>